<evidence type="ECO:0000256" key="1">
    <source>
        <dbReference type="ARBA" id="ARBA00004651"/>
    </source>
</evidence>
<evidence type="ECO:0000256" key="8">
    <source>
        <dbReference type="ARBA" id="ARBA00039381"/>
    </source>
</evidence>
<protein>
    <recommendedName>
        <fullName evidence="8">Autoinducer 2 import system permease protein LsrD</fullName>
    </recommendedName>
</protein>
<evidence type="ECO:0000256" key="4">
    <source>
        <dbReference type="ARBA" id="ARBA00022519"/>
    </source>
</evidence>
<feature type="compositionally biased region" description="Polar residues" evidence="9">
    <location>
        <begin position="1"/>
        <end position="18"/>
    </location>
</feature>
<feature type="transmembrane region" description="Helical" evidence="10">
    <location>
        <begin position="268"/>
        <end position="286"/>
    </location>
</feature>
<feature type="transmembrane region" description="Helical" evidence="10">
    <location>
        <begin position="66"/>
        <end position="86"/>
    </location>
</feature>
<feature type="transmembrane region" description="Helical" evidence="10">
    <location>
        <begin position="135"/>
        <end position="163"/>
    </location>
</feature>
<keyword evidence="2" id="KW-0813">Transport</keyword>
<evidence type="ECO:0000313" key="11">
    <source>
        <dbReference type="EMBL" id="MFD0779911.1"/>
    </source>
</evidence>
<dbReference type="PANTHER" id="PTHR32196">
    <property type="entry name" value="ABC TRANSPORTER PERMEASE PROTEIN YPHD-RELATED-RELATED"/>
    <property type="match status" value="1"/>
</dbReference>
<keyword evidence="3" id="KW-1003">Cell membrane</keyword>
<evidence type="ECO:0000256" key="5">
    <source>
        <dbReference type="ARBA" id="ARBA00022692"/>
    </source>
</evidence>
<evidence type="ECO:0000256" key="9">
    <source>
        <dbReference type="SAM" id="MobiDB-lite"/>
    </source>
</evidence>
<keyword evidence="4" id="KW-0997">Cell inner membrane</keyword>
<sequence length="363" mass="37480">MSTTETSTNLTSASTSKTLAGEPKGRTGASRLLLGRDAIMIYVLVAAIALAMLAIPRFASPVTTGFLLLDVVPVLLLAMPMTLIIITGEIDLSVASTAGLTSAVLGVLWAGGFDIGIALVISLLVGILAGAFNGFLIAVVGLPSLAVTIGTLALFRGLALVVIGDNAVANFPPELNLFVTSKLGATGIPTVMIGVVLVIAIFATVLHFTPFGRGLYAMGYSKEAARFVGISVARSKFWLYVACGLIAAIVGIYWTLRYSSARSDNASGLELTVIAAVLLGGVSIFGGKGSIPGVVASVLLIGTINYALRLGRVSEVVLIIVTGLLLIISVIIPSVSAALSRWAHERRLRHELPRGITPGTTSA</sequence>
<dbReference type="RefSeq" id="WP_378751450.1">
    <property type="nucleotide sequence ID" value="NZ_JBHSSV010000005.1"/>
</dbReference>
<evidence type="ECO:0000313" key="12">
    <source>
        <dbReference type="Proteomes" id="UP001597042"/>
    </source>
</evidence>
<feature type="transmembrane region" description="Helical" evidence="10">
    <location>
        <begin position="293"/>
        <end position="310"/>
    </location>
</feature>
<feature type="transmembrane region" description="Helical" evidence="10">
    <location>
        <begin position="316"/>
        <end position="339"/>
    </location>
</feature>
<accession>A0ABW2ZNR5</accession>
<dbReference type="CDD" id="cd06579">
    <property type="entry name" value="TM_PBP1_transp_AraH_like"/>
    <property type="match status" value="1"/>
</dbReference>
<evidence type="ECO:0000256" key="3">
    <source>
        <dbReference type="ARBA" id="ARBA00022475"/>
    </source>
</evidence>
<keyword evidence="6 10" id="KW-1133">Transmembrane helix</keyword>
<feature type="transmembrane region" description="Helical" evidence="10">
    <location>
        <begin position="106"/>
        <end position="128"/>
    </location>
</feature>
<dbReference type="EMBL" id="JBHTIM010000001">
    <property type="protein sequence ID" value="MFD0779911.1"/>
    <property type="molecule type" value="Genomic_DNA"/>
</dbReference>
<proteinExistence type="predicted"/>
<evidence type="ECO:0000256" key="2">
    <source>
        <dbReference type="ARBA" id="ARBA00022448"/>
    </source>
</evidence>
<keyword evidence="12" id="KW-1185">Reference proteome</keyword>
<gene>
    <name evidence="11" type="ORF">ACFQZV_01200</name>
</gene>
<comment type="subcellular location">
    <subcellularLocation>
        <location evidence="1">Cell membrane</location>
        <topology evidence="1">Multi-pass membrane protein</topology>
    </subcellularLocation>
</comment>
<keyword evidence="5 10" id="KW-0812">Transmembrane</keyword>
<organism evidence="11 12">
    <name type="scientific">Microbacterium koreense</name>
    <dbReference type="NCBI Taxonomy" id="323761"/>
    <lineage>
        <taxon>Bacteria</taxon>
        <taxon>Bacillati</taxon>
        <taxon>Actinomycetota</taxon>
        <taxon>Actinomycetes</taxon>
        <taxon>Micrococcales</taxon>
        <taxon>Microbacteriaceae</taxon>
        <taxon>Microbacterium</taxon>
    </lineage>
</organism>
<dbReference type="Proteomes" id="UP001597042">
    <property type="component" value="Unassembled WGS sequence"/>
</dbReference>
<evidence type="ECO:0000256" key="6">
    <source>
        <dbReference type="ARBA" id="ARBA00022989"/>
    </source>
</evidence>
<feature type="transmembrane region" description="Helical" evidence="10">
    <location>
        <begin position="39"/>
        <end position="59"/>
    </location>
</feature>
<name>A0ABW2ZNR5_9MICO</name>
<feature type="region of interest" description="Disordered" evidence="9">
    <location>
        <begin position="1"/>
        <end position="25"/>
    </location>
</feature>
<dbReference type="InterPro" id="IPR001851">
    <property type="entry name" value="ABC_transp_permease"/>
</dbReference>
<feature type="transmembrane region" description="Helical" evidence="10">
    <location>
        <begin position="237"/>
        <end position="256"/>
    </location>
</feature>
<evidence type="ECO:0000256" key="7">
    <source>
        <dbReference type="ARBA" id="ARBA00023136"/>
    </source>
</evidence>
<keyword evidence="7 10" id="KW-0472">Membrane</keyword>
<reference evidence="12" key="1">
    <citation type="journal article" date="2019" name="Int. J. Syst. Evol. Microbiol.">
        <title>The Global Catalogue of Microorganisms (GCM) 10K type strain sequencing project: providing services to taxonomists for standard genome sequencing and annotation.</title>
        <authorList>
            <consortium name="The Broad Institute Genomics Platform"/>
            <consortium name="The Broad Institute Genome Sequencing Center for Infectious Disease"/>
            <person name="Wu L."/>
            <person name="Ma J."/>
        </authorList>
    </citation>
    <scope>NUCLEOTIDE SEQUENCE [LARGE SCALE GENOMIC DNA]</scope>
    <source>
        <strain evidence="12">CCUG 50754</strain>
    </source>
</reference>
<dbReference type="PANTHER" id="PTHR32196:SF71">
    <property type="entry name" value="AUTOINDUCER 2 IMPORT SYSTEM PERMEASE PROTEIN LSRD"/>
    <property type="match status" value="1"/>
</dbReference>
<dbReference type="Pfam" id="PF02653">
    <property type="entry name" value="BPD_transp_2"/>
    <property type="match status" value="1"/>
</dbReference>
<feature type="transmembrane region" description="Helical" evidence="10">
    <location>
        <begin position="183"/>
        <end position="216"/>
    </location>
</feature>
<comment type="caution">
    <text evidence="11">The sequence shown here is derived from an EMBL/GenBank/DDBJ whole genome shotgun (WGS) entry which is preliminary data.</text>
</comment>
<evidence type="ECO:0000256" key="10">
    <source>
        <dbReference type="SAM" id="Phobius"/>
    </source>
</evidence>